<reference evidence="2" key="2">
    <citation type="journal article" date="2024" name="Plant">
        <title>Genomic evolution and insights into agronomic trait innovations of Sesamum species.</title>
        <authorList>
            <person name="Miao H."/>
            <person name="Wang L."/>
            <person name="Qu L."/>
            <person name="Liu H."/>
            <person name="Sun Y."/>
            <person name="Le M."/>
            <person name="Wang Q."/>
            <person name="Wei S."/>
            <person name="Zheng Y."/>
            <person name="Lin W."/>
            <person name="Duan Y."/>
            <person name="Cao H."/>
            <person name="Xiong S."/>
            <person name="Wang X."/>
            <person name="Wei L."/>
            <person name="Li C."/>
            <person name="Ma Q."/>
            <person name="Ju M."/>
            <person name="Zhao R."/>
            <person name="Li G."/>
            <person name="Mu C."/>
            <person name="Tian Q."/>
            <person name="Mei H."/>
            <person name="Zhang T."/>
            <person name="Gao T."/>
            <person name="Zhang H."/>
        </authorList>
    </citation>
    <scope>NUCLEOTIDE SEQUENCE</scope>
    <source>
        <strain evidence="2">KEN1</strain>
    </source>
</reference>
<evidence type="ECO:0000256" key="1">
    <source>
        <dbReference type="SAM" id="MobiDB-lite"/>
    </source>
</evidence>
<name>A0AAW2Y982_9LAMI</name>
<gene>
    <name evidence="2" type="ORF">Slati_0120900</name>
</gene>
<reference evidence="2" key="1">
    <citation type="submission" date="2020-06" db="EMBL/GenBank/DDBJ databases">
        <authorList>
            <person name="Li T."/>
            <person name="Hu X."/>
            <person name="Zhang T."/>
            <person name="Song X."/>
            <person name="Zhang H."/>
            <person name="Dai N."/>
            <person name="Sheng W."/>
            <person name="Hou X."/>
            <person name="Wei L."/>
        </authorList>
    </citation>
    <scope>NUCLEOTIDE SEQUENCE</scope>
    <source>
        <strain evidence="2">KEN1</strain>
        <tissue evidence="2">Leaf</tissue>
    </source>
</reference>
<protein>
    <submittedName>
        <fullName evidence="2">Uncharacterized protein</fullName>
    </submittedName>
</protein>
<evidence type="ECO:0000313" key="2">
    <source>
        <dbReference type="EMBL" id="KAL0462333.1"/>
    </source>
</evidence>
<dbReference type="AlphaFoldDB" id="A0AAW2Y982"/>
<sequence>MVTGMLPTSASGGSTPAASAPKIPPPGVVVPVVDPPRCSTSSDTSTEELSPALLGAIHQIVSAAIREQVAVLARARVATPSDIDAPEVEVEGNIPVPIPPADRR</sequence>
<feature type="compositionally biased region" description="Low complexity" evidence="1">
    <location>
        <begin position="29"/>
        <end position="44"/>
    </location>
</feature>
<feature type="region of interest" description="Disordered" evidence="1">
    <location>
        <begin position="1"/>
        <end position="48"/>
    </location>
</feature>
<proteinExistence type="predicted"/>
<dbReference type="EMBL" id="JACGWN010000001">
    <property type="protein sequence ID" value="KAL0462333.1"/>
    <property type="molecule type" value="Genomic_DNA"/>
</dbReference>
<feature type="compositionally biased region" description="Low complexity" evidence="1">
    <location>
        <begin position="7"/>
        <end position="21"/>
    </location>
</feature>
<organism evidence="2">
    <name type="scientific">Sesamum latifolium</name>
    <dbReference type="NCBI Taxonomy" id="2727402"/>
    <lineage>
        <taxon>Eukaryota</taxon>
        <taxon>Viridiplantae</taxon>
        <taxon>Streptophyta</taxon>
        <taxon>Embryophyta</taxon>
        <taxon>Tracheophyta</taxon>
        <taxon>Spermatophyta</taxon>
        <taxon>Magnoliopsida</taxon>
        <taxon>eudicotyledons</taxon>
        <taxon>Gunneridae</taxon>
        <taxon>Pentapetalae</taxon>
        <taxon>asterids</taxon>
        <taxon>lamiids</taxon>
        <taxon>Lamiales</taxon>
        <taxon>Pedaliaceae</taxon>
        <taxon>Sesamum</taxon>
    </lineage>
</organism>
<comment type="caution">
    <text evidence="2">The sequence shown here is derived from an EMBL/GenBank/DDBJ whole genome shotgun (WGS) entry which is preliminary data.</text>
</comment>
<accession>A0AAW2Y982</accession>